<name>A0A9W7ZTW3_9FUNG</name>
<proteinExistence type="predicted"/>
<reference evidence="1" key="1">
    <citation type="submission" date="2022-07" db="EMBL/GenBank/DDBJ databases">
        <title>Phylogenomic reconstructions and comparative analyses of Kickxellomycotina fungi.</title>
        <authorList>
            <person name="Reynolds N.K."/>
            <person name="Stajich J.E."/>
            <person name="Barry K."/>
            <person name="Grigoriev I.V."/>
            <person name="Crous P."/>
            <person name="Smith M.E."/>
        </authorList>
    </citation>
    <scope>NUCLEOTIDE SEQUENCE</scope>
    <source>
        <strain evidence="1">NBRC 100468</strain>
    </source>
</reference>
<evidence type="ECO:0000313" key="1">
    <source>
        <dbReference type="EMBL" id="KAJ1912410.1"/>
    </source>
</evidence>
<organism evidence="1 2">
    <name type="scientific">Mycoemilia scoparia</name>
    <dbReference type="NCBI Taxonomy" id="417184"/>
    <lineage>
        <taxon>Eukaryota</taxon>
        <taxon>Fungi</taxon>
        <taxon>Fungi incertae sedis</taxon>
        <taxon>Zoopagomycota</taxon>
        <taxon>Kickxellomycotina</taxon>
        <taxon>Kickxellomycetes</taxon>
        <taxon>Kickxellales</taxon>
        <taxon>Kickxellaceae</taxon>
        <taxon>Mycoemilia</taxon>
    </lineage>
</organism>
<comment type="caution">
    <text evidence="1">The sequence shown here is derived from an EMBL/GenBank/DDBJ whole genome shotgun (WGS) entry which is preliminary data.</text>
</comment>
<dbReference type="EMBL" id="JANBPU010000348">
    <property type="protein sequence ID" value="KAJ1912410.1"/>
    <property type="molecule type" value="Genomic_DNA"/>
</dbReference>
<protein>
    <submittedName>
        <fullName evidence="1">Uncharacterized protein</fullName>
    </submittedName>
</protein>
<evidence type="ECO:0000313" key="2">
    <source>
        <dbReference type="Proteomes" id="UP001150538"/>
    </source>
</evidence>
<accession>A0A9W7ZTW3</accession>
<dbReference type="AlphaFoldDB" id="A0A9W7ZTW3"/>
<sequence>MSQEYESLPSMISGLCKDQLNRFILRLPEMGYSSLEFIDDELDHIDPRDFIRSLTHIVVRKYNLHYDEENPDQIPNSSSGSVGKLDDYLSNNEGIDKIRDSFKQAEGFFNDAKAFVKSIEETLAENKPQDDDSDDVQQAYLRCTYAVSNMDSITEEAVVKGGDFFEGGIVGCIVFFMHELVECAAQLFIVTKERIDLLEYKVHAPLPPGKSQCNICVSRHSWGFDEVVCDRNGSRDHGSVLGFFLLILE</sequence>
<gene>
    <name evidence="1" type="ORF">H4219_005615</name>
</gene>
<keyword evidence="2" id="KW-1185">Reference proteome</keyword>
<dbReference type="Proteomes" id="UP001150538">
    <property type="component" value="Unassembled WGS sequence"/>
</dbReference>